<dbReference type="Pfam" id="PF13440">
    <property type="entry name" value="Polysacc_synt_3"/>
    <property type="match status" value="1"/>
</dbReference>
<feature type="transmembrane region" description="Helical" evidence="7">
    <location>
        <begin position="326"/>
        <end position="353"/>
    </location>
</feature>
<organism evidence="8">
    <name type="scientific">Meiothermus ruber</name>
    <dbReference type="NCBI Taxonomy" id="277"/>
    <lineage>
        <taxon>Bacteria</taxon>
        <taxon>Thermotogati</taxon>
        <taxon>Deinococcota</taxon>
        <taxon>Deinococci</taxon>
        <taxon>Thermales</taxon>
        <taxon>Thermaceae</taxon>
        <taxon>Meiothermus</taxon>
    </lineage>
</organism>
<evidence type="ECO:0008006" key="9">
    <source>
        <dbReference type="Google" id="ProtNLM"/>
    </source>
</evidence>
<keyword evidence="4 7" id="KW-0812">Transmembrane</keyword>
<comment type="caution">
    <text evidence="8">The sequence shown here is derived from an EMBL/GenBank/DDBJ whole genome shotgun (WGS) entry which is preliminary data.</text>
</comment>
<evidence type="ECO:0000256" key="1">
    <source>
        <dbReference type="ARBA" id="ARBA00004651"/>
    </source>
</evidence>
<dbReference type="AlphaFoldDB" id="A0A7C3HEU1"/>
<proteinExistence type="inferred from homology"/>
<feature type="transmembrane region" description="Helical" evidence="7">
    <location>
        <begin position="237"/>
        <end position="270"/>
    </location>
</feature>
<dbReference type="EMBL" id="DSWI01000031">
    <property type="protein sequence ID" value="HFG21496.1"/>
    <property type="molecule type" value="Genomic_DNA"/>
</dbReference>
<dbReference type="GO" id="GO:0005886">
    <property type="term" value="C:plasma membrane"/>
    <property type="evidence" value="ECO:0007669"/>
    <property type="project" value="UniProtKB-SubCell"/>
</dbReference>
<keyword evidence="5 7" id="KW-1133">Transmembrane helix</keyword>
<feature type="transmembrane region" description="Helical" evidence="7">
    <location>
        <begin position="180"/>
        <end position="201"/>
    </location>
</feature>
<sequence length="474" mass="52883">MTNGELTNKEIGRKAVRAAAALGLRQAFVQGLNILGGVLLANLLLPSQFGVYGIIMFVLMFIGIFGSTGLAANLIRHGTEPTLDEYKSVFTFQQAIVFVTSILIWVLAPQIESIYQLPDQNGWLFRFIAVSMFISSFMVIPQVQLERRLDFNRLAFAEVFQALIFNLSAVVLAWLNYGVISFGIAILLRFLTGAIIVNYINPWPIGWKVSLKYSMEHLHFGLVFQAGQLVNLFKDSIYPLFIGVAAGSIALGFINFAGLMANLPVMLVALLNRLYMPMFARLAKDRESLRLALRTTLIIICVITYALSSFIFVFRQEIVSLFGEEWLPAVALFAPLVLINILLVPSLVIIAVLNALGKATYVLKLQLAWALGNWLLGPLFILNWGWEAWPWALLVVNFSSLLAWNLASKLTGLNWWDVLSRPLGGMFAIYLLSSMLELVDTNLTVKMAIAVLILIGVSLALLRQELRLIWRLLV</sequence>
<feature type="transmembrane region" description="Helical" evidence="7">
    <location>
        <begin position="95"/>
        <end position="111"/>
    </location>
</feature>
<gene>
    <name evidence="8" type="ORF">ENS82_12435</name>
</gene>
<evidence type="ECO:0000256" key="5">
    <source>
        <dbReference type="ARBA" id="ARBA00022989"/>
    </source>
</evidence>
<feature type="transmembrane region" description="Helical" evidence="7">
    <location>
        <begin position="27"/>
        <end position="45"/>
    </location>
</feature>
<comment type="subcellular location">
    <subcellularLocation>
        <location evidence="1">Cell membrane</location>
        <topology evidence="1">Multi-pass membrane protein</topology>
    </subcellularLocation>
</comment>
<evidence type="ECO:0000313" key="8">
    <source>
        <dbReference type="EMBL" id="HFG21496.1"/>
    </source>
</evidence>
<evidence type="ECO:0000256" key="7">
    <source>
        <dbReference type="SAM" id="Phobius"/>
    </source>
</evidence>
<feature type="transmembrane region" description="Helical" evidence="7">
    <location>
        <begin position="365"/>
        <end position="382"/>
    </location>
</feature>
<dbReference type="PANTHER" id="PTHR30250">
    <property type="entry name" value="PST FAMILY PREDICTED COLANIC ACID TRANSPORTER"/>
    <property type="match status" value="1"/>
</dbReference>
<reference evidence="8" key="1">
    <citation type="journal article" date="2020" name="mSystems">
        <title>Genome- and Community-Level Interaction Insights into Carbon Utilization and Element Cycling Functions of Hydrothermarchaeota in Hydrothermal Sediment.</title>
        <authorList>
            <person name="Zhou Z."/>
            <person name="Liu Y."/>
            <person name="Xu W."/>
            <person name="Pan J."/>
            <person name="Luo Z.H."/>
            <person name="Li M."/>
        </authorList>
    </citation>
    <scope>NUCLEOTIDE SEQUENCE [LARGE SCALE GENOMIC DNA]</scope>
    <source>
        <strain evidence="8">SpSt-524</strain>
    </source>
</reference>
<evidence type="ECO:0000256" key="3">
    <source>
        <dbReference type="ARBA" id="ARBA00022475"/>
    </source>
</evidence>
<comment type="similarity">
    <text evidence="2">Belongs to the polysaccharide synthase family.</text>
</comment>
<evidence type="ECO:0000256" key="4">
    <source>
        <dbReference type="ARBA" id="ARBA00022692"/>
    </source>
</evidence>
<accession>A0A7C3HEU1</accession>
<evidence type="ECO:0000256" key="2">
    <source>
        <dbReference type="ARBA" id="ARBA00007430"/>
    </source>
</evidence>
<evidence type="ECO:0000256" key="6">
    <source>
        <dbReference type="ARBA" id="ARBA00023136"/>
    </source>
</evidence>
<feature type="transmembrane region" description="Helical" evidence="7">
    <location>
        <begin position="51"/>
        <end position="75"/>
    </location>
</feature>
<feature type="transmembrane region" description="Helical" evidence="7">
    <location>
        <begin position="155"/>
        <end position="174"/>
    </location>
</feature>
<protein>
    <recommendedName>
        <fullName evidence="9">Polysaccharide biosynthesis protein</fullName>
    </recommendedName>
</protein>
<feature type="transmembrane region" description="Helical" evidence="7">
    <location>
        <begin position="445"/>
        <end position="462"/>
    </location>
</feature>
<keyword evidence="6 7" id="KW-0472">Membrane</keyword>
<name>A0A7C3HEU1_MEIRU</name>
<feature type="transmembrane region" description="Helical" evidence="7">
    <location>
        <begin position="123"/>
        <end position="143"/>
    </location>
</feature>
<keyword evidence="3" id="KW-1003">Cell membrane</keyword>
<feature type="transmembrane region" description="Helical" evidence="7">
    <location>
        <begin position="291"/>
        <end position="314"/>
    </location>
</feature>
<dbReference type="InterPro" id="IPR050833">
    <property type="entry name" value="Poly_Biosynth_Transport"/>
</dbReference>
<dbReference type="PANTHER" id="PTHR30250:SF10">
    <property type="entry name" value="LIPOPOLYSACCHARIDE BIOSYNTHESIS PROTEIN WZXC"/>
    <property type="match status" value="1"/>
</dbReference>